<protein>
    <submittedName>
        <fullName evidence="1">Four helix bundle protein</fullName>
    </submittedName>
</protein>
<organism evidence="1 2">
    <name type="scientific">Flavobacterium rhizophilum</name>
    <dbReference type="NCBI Taxonomy" id="3163296"/>
    <lineage>
        <taxon>Bacteria</taxon>
        <taxon>Pseudomonadati</taxon>
        <taxon>Bacteroidota</taxon>
        <taxon>Flavobacteriia</taxon>
        <taxon>Flavobacteriales</taxon>
        <taxon>Flavobacteriaceae</taxon>
        <taxon>Flavobacterium</taxon>
    </lineage>
</organism>
<evidence type="ECO:0000313" key="2">
    <source>
        <dbReference type="Proteomes" id="UP001629059"/>
    </source>
</evidence>
<dbReference type="PANTHER" id="PTHR38471">
    <property type="entry name" value="FOUR HELIX BUNDLE PROTEIN"/>
    <property type="match status" value="1"/>
</dbReference>
<dbReference type="InterPro" id="IPR036583">
    <property type="entry name" value="23S_rRNA_IVS_sf"/>
</dbReference>
<keyword evidence="2" id="KW-1185">Reference proteome</keyword>
<dbReference type="NCBIfam" id="TIGR02436">
    <property type="entry name" value="four helix bundle protein"/>
    <property type="match status" value="1"/>
</dbReference>
<dbReference type="InterPro" id="IPR012657">
    <property type="entry name" value="23S_rRNA-intervening_sequence"/>
</dbReference>
<dbReference type="Gene3D" id="1.20.1440.60">
    <property type="entry name" value="23S rRNA-intervening sequence"/>
    <property type="match status" value="1"/>
</dbReference>
<dbReference type="RefSeq" id="WP_408075219.1">
    <property type="nucleotide sequence ID" value="NZ_JBELQB010000008.1"/>
</dbReference>
<dbReference type="PANTHER" id="PTHR38471:SF2">
    <property type="entry name" value="FOUR HELIX BUNDLE PROTEIN"/>
    <property type="match status" value="1"/>
</dbReference>
<sequence length="142" mass="16329">MAKIKSFEDLQVWQTARDICNDIWLLFEKTSLGKDFDLRNQMSRSSGSVMDNISEGFERSGNREFIHFLSIAKGSCGELKSQLYRALDRKNINEEQFESLTVKINLENSKLGSFIVYLNSTEYKGSKFNQSASNPKPETRKK</sequence>
<dbReference type="SUPFAM" id="SSF158446">
    <property type="entry name" value="IVS-encoded protein-like"/>
    <property type="match status" value="1"/>
</dbReference>
<name>A0ABW8YGD7_9FLAO</name>
<dbReference type="Proteomes" id="UP001629059">
    <property type="component" value="Unassembled WGS sequence"/>
</dbReference>
<proteinExistence type="predicted"/>
<accession>A0ABW8YGD7</accession>
<dbReference type="EMBL" id="JBELQB010000008">
    <property type="protein sequence ID" value="MFL9838248.1"/>
    <property type="molecule type" value="Genomic_DNA"/>
</dbReference>
<reference evidence="1 2" key="1">
    <citation type="submission" date="2024-06" db="EMBL/GenBank/DDBJ databases">
        <authorList>
            <person name="Kaempfer P."/>
            <person name="Viver T."/>
        </authorList>
    </citation>
    <scope>NUCLEOTIDE SEQUENCE [LARGE SCALE GENOMIC DNA]</scope>
    <source>
        <strain evidence="1 2">ST-75</strain>
    </source>
</reference>
<dbReference type="CDD" id="cd16377">
    <property type="entry name" value="23S_rRNA_IVP_like"/>
    <property type="match status" value="1"/>
</dbReference>
<gene>
    <name evidence="1" type="ORF">ABS768_12105</name>
</gene>
<dbReference type="Pfam" id="PF05635">
    <property type="entry name" value="23S_rRNA_IVP"/>
    <property type="match status" value="1"/>
</dbReference>
<comment type="caution">
    <text evidence="1">The sequence shown here is derived from an EMBL/GenBank/DDBJ whole genome shotgun (WGS) entry which is preliminary data.</text>
</comment>
<evidence type="ECO:0000313" key="1">
    <source>
        <dbReference type="EMBL" id="MFL9838248.1"/>
    </source>
</evidence>